<evidence type="ECO:0000256" key="1">
    <source>
        <dbReference type="ARBA" id="ARBA00009518"/>
    </source>
</evidence>
<evidence type="ECO:0000256" key="11">
    <source>
        <dbReference type="ARBA" id="ARBA00023204"/>
    </source>
</evidence>
<dbReference type="InterPro" id="IPR020563">
    <property type="entry name" value="X-over_junc_endoDNase_Mg_BS"/>
</dbReference>
<gene>
    <name evidence="13" type="primary">ruvC</name>
    <name evidence="15" type="ORF">SAMN05421693_10268</name>
</gene>
<evidence type="ECO:0000256" key="12">
    <source>
        <dbReference type="ARBA" id="ARBA00029354"/>
    </source>
</evidence>
<comment type="similarity">
    <text evidence="1 13">Belongs to the RuvC family.</text>
</comment>
<evidence type="ECO:0000256" key="13">
    <source>
        <dbReference type="HAMAP-Rule" id="MF_00034"/>
    </source>
</evidence>
<dbReference type="NCBIfam" id="TIGR00228">
    <property type="entry name" value="ruvC"/>
    <property type="match status" value="1"/>
</dbReference>
<dbReference type="GO" id="GO:0006310">
    <property type="term" value="P:DNA recombination"/>
    <property type="evidence" value="ECO:0007669"/>
    <property type="project" value="UniProtKB-UniRule"/>
</dbReference>
<comment type="subcellular location">
    <subcellularLocation>
        <location evidence="13">Cytoplasm</location>
    </subcellularLocation>
</comment>
<evidence type="ECO:0000313" key="16">
    <source>
        <dbReference type="Proteomes" id="UP000199496"/>
    </source>
</evidence>
<feature type="active site" evidence="13">
    <location>
        <position position="71"/>
    </location>
</feature>
<keyword evidence="3 13" id="KW-0540">Nuclease</keyword>
<evidence type="ECO:0000256" key="9">
    <source>
        <dbReference type="ARBA" id="ARBA00023125"/>
    </source>
</evidence>
<dbReference type="Proteomes" id="UP000199496">
    <property type="component" value="Unassembled WGS sequence"/>
</dbReference>
<evidence type="ECO:0000256" key="5">
    <source>
        <dbReference type="ARBA" id="ARBA00022759"/>
    </source>
</evidence>
<evidence type="ECO:0000256" key="2">
    <source>
        <dbReference type="ARBA" id="ARBA00022490"/>
    </source>
</evidence>
<evidence type="ECO:0000256" key="7">
    <source>
        <dbReference type="ARBA" id="ARBA00022801"/>
    </source>
</evidence>
<dbReference type="CDD" id="cd16962">
    <property type="entry name" value="RuvC"/>
    <property type="match status" value="1"/>
</dbReference>
<evidence type="ECO:0000256" key="3">
    <source>
        <dbReference type="ARBA" id="ARBA00022722"/>
    </source>
</evidence>
<reference evidence="15 16" key="1">
    <citation type="submission" date="2016-10" db="EMBL/GenBank/DDBJ databases">
        <authorList>
            <person name="de Groot N.N."/>
        </authorList>
    </citation>
    <scope>NUCLEOTIDE SEQUENCE [LARGE SCALE GENOMIC DNA]</scope>
    <source>
        <strain evidence="15 16">B7-7</strain>
    </source>
</reference>
<dbReference type="SUPFAM" id="SSF53098">
    <property type="entry name" value="Ribonuclease H-like"/>
    <property type="match status" value="1"/>
</dbReference>
<dbReference type="STRING" id="867345.SAMN05421693_10268"/>
<dbReference type="GO" id="GO:0000287">
    <property type="term" value="F:magnesium ion binding"/>
    <property type="evidence" value="ECO:0007669"/>
    <property type="project" value="UniProtKB-UniRule"/>
</dbReference>
<proteinExistence type="inferred from homology"/>
<keyword evidence="8 13" id="KW-0460">Magnesium</keyword>
<dbReference type="HAMAP" id="MF_00034">
    <property type="entry name" value="RuvC"/>
    <property type="match status" value="1"/>
</dbReference>
<comment type="subunit">
    <text evidence="13">Homodimer which binds Holliday junction (HJ) DNA. The HJ becomes 2-fold symmetrical on binding to RuvC with unstacked arms; it has a different conformation from HJ DNA in complex with RuvA. In the full resolvosome a probable DNA-RuvA(4)-RuvB(12)-RuvC(2) complex forms which resolves the HJ.</text>
</comment>
<evidence type="ECO:0000256" key="8">
    <source>
        <dbReference type="ARBA" id="ARBA00022842"/>
    </source>
</evidence>
<organism evidence="15 16">
    <name type="scientific">Ectothiorhodospira magna</name>
    <dbReference type="NCBI Taxonomy" id="867345"/>
    <lineage>
        <taxon>Bacteria</taxon>
        <taxon>Pseudomonadati</taxon>
        <taxon>Pseudomonadota</taxon>
        <taxon>Gammaproteobacteria</taxon>
        <taxon>Chromatiales</taxon>
        <taxon>Ectothiorhodospiraceae</taxon>
        <taxon>Ectothiorhodospira</taxon>
    </lineage>
</organism>
<dbReference type="EC" id="3.1.21.10" evidence="13 14"/>
<dbReference type="EMBL" id="FOFO01000002">
    <property type="protein sequence ID" value="SEP61868.1"/>
    <property type="molecule type" value="Genomic_DNA"/>
</dbReference>
<dbReference type="PANTHER" id="PTHR30194:SF3">
    <property type="entry name" value="CROSSOVER JUNCTION ENDODEOXYRIBONUCLEASE RUVC"/>
    <property type="match status" value="1"/>
</dbReference>
<comment type="catalytic activity">
    <reaction evidence="12 13">
        <text>Endonucleolytic cleavage at a junction such as a reciprocal single-stranded crossover between two homologous DNA duplexes (Holliday junction).</text>
        <dbReference type="EC" id="3.1.21.10"/>
    </reaction>
</comment>
<evidence type="ECO:0000313" key="15">
    <source>
        <dbReference type="EMBL" id="SEP61868.1"/>
    </source>
</evidence>
<sequence>MTAPCLRILGIDPGSVVTGYGIVDTDGRRSTHVDSGCIRVKGDALPARLGHILTAVAELVDRHQPQVMAIEQVFVSRNAASALKLGQARGAAICAAVQGGVSVAEYAPRAIKQALVGTGAADKTQMQHMVTMILGLAARPAADAADALAVALCHAHTQATLSRLPAGYARRTR</sequence>
<feature type="active site" evidence="13">
    <location>
        <position position="12"/>
    </location>
</feature>
<dbReference type="PANTHER" id="PTHR30194">
    <property type="entry name" value="CROSSOVER JUNCTION ENDODEOXYRIBONUCLEASE RUVC"/>
    <property type="match status" value="1"/>
</dbReference>
<evidence type="ECO:0000256" key="14">
    <source>
        <dbReference type="NCBIfam" id="TIGR00228"/>
    </source>
</evidence>
<name>A0A1H8ZDP3_9GAMM</name>
<keyword evidence="10 13" id="KW-0233">DNA recombination</keyword>
<dbReference type="GO" id="GO:0003677">
    <property type="term" value="F:DNA binding"/>
    <property type="evidence" value="ECO:0007669"/>
    <property type="project" value="UniProtKB-KW"/>
</dbReference>
<keyword evidence="4 13" id="KW-0479">Metal-binding</keyword>
<dbReference type="Pfam" id="PF02075">
    <property type="entry name" value="RuvC"/>
    <property type="match status" value="1"/>
</dbReference>
<feature type="binding site" evidence="13">
    <location>
        <position position="12"/>
    </location>
    <ligand>
        <name>Mg(2+)</name>
        <dbReference type="ChEBI" id="CHEBI:18420"/>
        <label>1</label>
    </ligand>
</feature>
<keyword evidence="6 13" id="KW-0227">DNA damage</keyword>
<comment type="function">
    <text evidence="13">The RuvA-RuvB-RuvC complex processes Holliday junction (HJ) DNA during genetic recombination and DNA repair. Endonuclease that resolves HJ intermediates. Cleaves cruciform DNA by making single-stranded nicks across the HJ at symmetrical positions within the homologous arms, yielding a 5'-phosphate and a 3'-hydroxyl group; requires a central core of homology in the junction. The consensus cleavage sequence is 5'-(A/T)TT(C/G)-3'. Cleavage occurs on the 3'-side of the TT dinucleotide at the point of strand exchange. HJ branch migration catalyzed by RuvA-RuvB allows RuvC to scan DNA until it finds its consensus sequence, where it cleaves and resolves the cruciform DNA.</text>
</comment>
<comment type="cofactor">
    <cofactor evidence="13">
        <name>Mg(2+)</name>
        <dbReference type="ChEBI" id="CHEBI:18420"/>
    </cofactor>
    <text evidence="13">Binds 2 Mg(2+) ion per subunit.</text>
</comment>
<keyword evidence="2 13" id="KW-0963">Cytoplasm</keyword>
<dbReference type="GO" id="GO:0048476">
    <property type="term" value="C:Holliday junction resolvase complex"/>
    <property type="evidence" value="ECO:0007669"/>
    <property type="project" value="UniProtKB-UniRule"/>
</dbReference>
<dbReference type="FunFam" id="3.30.420.10:FF:000002">
    <property type="entry name" value="Crossover junction endodeoxyribonuclease RuvC"/>
    <property type="match status" value="1"/>
</dbReference>
<dbReference type="GO" id="GO:0008821">
    <property type="term" value="F:crossover junction DNA endonuclease activity"/>
    <property type="evidence" value="ECO:0007669"/>
    <property type="project" value="UniProtKB-UniRule"/>
</dbReference>
<feature type="binding site" evidence="13">
    <location>
        <position position="71"/>
    </location>
    <ligand>
        <name>Mg(2+)</name>
        <dbReference type="ChEBI" id="CHEBI:18420"/>
        <label>2</label>
    </ligand>
</feature>
<dbReference type="AlphaFoldDB" id="A0A1H8ZDP3"/>
<feature type="active site" evidence="13">
    <location>
        <position position="143"/>
    </location>
</feature>
<dbReference type="OrthoDB" id="9805499at2"/>
<dbReference type="PROSITE" id="PS01321">
    <property type="entry name" value="RUVC"/>
    <property type="match status" value="1"/>
</dbReference>
<evidence type="ECO:0000256" key="10">
    <source>
        <dbReference type="ARBA" id="ARBA00023172"/>
    </source>
</evidence>
<dbReference type="InterPro" id="IPR036397">
    <property type="entry name" value="RNaseH_sf"/>
</dbReference>
<dbReference type="GO" id="GO:0006281">
    <property type="term" value="P:DNA repair"/>
    <property type="evidence" value="ECO:0007669"/>
    <property type="project" value="UniProtKB-UniRule"/>
</dbReference>
<protein>
    <recommendedName>
        <fullName evidence="13 14">Crossover junction endodeoxyribonuclease RuvC</fullName>
        <ecNumber evidence="13 14">3.1.21.10</ecNumber>
    </recommendedName>
    <alternativeName>
        <fullName evidence="13">Holliday junction nuclease RuvC</fullName>
    </alternativeName>
    <alternativeName>
        <fullName evidence="13">Holliday junction resolvase RuvC</fullName>
    </alternativeName>
</protein>
<evidence type="ECO:0000256" key="4">
    <source>
        <dbReference type="ARBA" id="ARBA00022723"/>
    </source>
</evidence>
<evidence type="ECO:0000256" key="6">
    <source>
        <dbReference type="ARBA" id="ARBA00022763"/>
    </source>
</evidence>
<feature type="binding site" evidence="13">
    <location>
        <position position="143"/>
    </location>
    <ligand>
        <name>Mg(2+)</name>
        <dbReference type="ChEBI" id="CHEBI:18420"/>
        <label>1</label>
    </ligand>
</feature>
<keyword evidence="7 13" id="KW-0378">Hydrolase</keyword>
<dbReference type="RefSeq" id="WP_090202768.1">
    <property type="nucleotide sequence ID" value="NZ_FOFO01000002.1"/>
</dbReference>
<dbReference type="InterPro" id="IPR002176">
    <property type="entry name" value="X-over_junc_endoDNase_RuvC"/>
</dbReference>
<keyword evidence="11 13" id="KW-0234">DNA repair</keyword>
<dbReference type="GO" id="GO:0005737">
    <property type="term" value="C:cytoplasm"/>
    <property type="evidence" value="ECO:0007669"/>
    <property type="project" value="UniProtKB-SubCell"/>
</dbReference>
<dbReference type="InterPro" id="IPR012337">
    <property type="entry name" value="RNaseH-like_sf"/>
</dbReference>
<dbReference type="Gene3D" id="3.30.420.10">
    <property type="entry name" value="Ribonuclease H-like superfamily/Ribonuclease H"/>
    <property type="match status" value="1"/>
</dbReference>
<keyword evidence="5 13" id="KW-0255">Endonuclease</keyword>
<keyword evidence="9 13" id="KW-0238">DNA-binding</keyword>
<dbReference type="PRINTS" id="PR00696">
    <property type="entry name" value="RSOLVASERUVC"/>
</dbReference>
<keyword evidence="16" id="KW-1185">Reference proteome</keyword>
<accession>A0A1H8ZDP3</accession>